<keyword evidence="2" id="KW-0964">Secreted</keyword>
<evidence type="ECO:0000256" key="3">
    <source>
        <dbReference type="ARBA" id="ARBA00023180"/>
    </source>
</evidence>
<evidence type="ECO:0000256" key="2">
    <source>
        <dbReference type="ARBA" id="ARBA00022525"/>
    </source>
</evidence>
<dbReference type="PANTHER" id="PTHR37860">
    <property type="entry name" value="AGAP008810-PA"/>
    <property type="match status" value="1"/>
</dbReference>
<name>A0A210QGK5_MIZYE</name>
<dbReference type="GO" id="GO:0005319">
    <property type="term" value="F:lipid transporter activity"/>
    <property type="evidence" value="ECO:0007669"/>
    <property type="project" value="InterPro"/>
</dbReference>
<feature type="domain" description="VWFD" evidence="5">
    <location>
        <begin position="1158"/>
        <end position="1327"/>
    </location>
</feature>
<gene>
    <name evidence="6" type="ORF">KP79_PYT08781</name>
</gene>
<dbReference type="SUPFAM" id="SSF56968">
    <property type="entry name" value="Lipovitellin-phosvitin complex, beta-sheet shell regions"/>
    <property type="match status" value="1"/>
</dbReference>
<organism evidence="6 7">
    <name type="scientific">Mizuhopecten yessoensis</name>
    <name type="common">Japanese scallop</name>
    <name type="synonym">Patinopecten yessoensis</name>
    <dbReference type="NCBI Taxonomy" id="6573"/>
    <lineage>
        <taxon>Eukaryota</taxon>
        <taxon>Metazoa</taxon>
        <taxon>Spiralia</taxon>
        <taxon>Lophotrochozoa</taxon>
        <taxon>Mollusca</taxon>
        <taxon>Bivalvia</taxon>
        <taxon>Autobranchia</taxon>
        <taxon>Pteriomorphia</taxon>
        <taxon>Pectinida</taxon>
        <taxon>Pectinoidea</taxon>
        <taxon>Pectinidae</taxon>
        <taxon>Mizuhopecten</taxon>
    </lineage>
</organism>
<protein>
    <submittedName>
        <fullName evidence="6">Apolipophorin</fullName>
    </submittedName>
</protein>
<dbReference type="Pfam" id="PF09172">
    <property type="entry name" value="Vit_open_b-sht"/>
    <property type="match status" value="1"/>
</dbReference>
<evidence type="ECO:0000256" key="4">
    <source>
        <dbReference type="SAM" id="MobiDB-lite"/>
    </source>
</evidence>
<dbReference type="InterPro" id="IPR015255">
    <property type="entry name" value="Vitellinogen_open_b-sht"/>
</dbReference>
<dbReference type="SMART" id="SM01169">
    <property type="entry name" value="DUF1943"/>
    <property type="match status" value="1"/>
</dbReference>
<dbReference type="InterPro" id="IPR001846">
    <property type="entry name" value="VWF_type-D"/>
</dbReference>
<comment type="caution">
    <text evidence="6">The sequence shown here is derived from an EMBL/GenBank/DDBJ whole genome shotgun (WGS) entry which is preliminary data.</text>
</comment>
<dbReference type="GO" id="GO:0005576">
    <property type="term" value="C:extracellular region"/>
    <property type="evidence" value="ECO:0007669"/>
    <property type="project" value="UniProtKB-SubCell"/>
</dbReference>
<accession>A0A210QGK5</accession>
<reference evidence="6 7" key="1">
    <citation type="journal article" date="2017" name="Nat. Ecol. Evol.">
        <title>Scallop genome provides insights into evolution of bilaterian karyotype and development.</title>
        <authorList>
            <person name="Wang S."/>
            <person name="Zhang J."/>
            <person name="Jiao W."/>
            <person name="Li J."/>
            <person name="Xun X."/>
            <person name="Sun Y."/>
            <person name="Guo X."/>
            <person name="Huan P."/>
            <person name="Dong B."/>
            <person name="Zhang L."/>
            <person name="Hu X."/>
            <person name="Sun X."/>
            <person name="Wang J."/>
            <person name="Zhao C."/>
            <person name="Wang Y."/>
            <person name="Wang D."/>
            <person name="Huang X."/>
            <person name="Wang R."/>
            <person name="Lv J."/>
            <person name="Li Y."/>
            <person name="Zhang Z."/>
            <person name="Liu B."/>
            <person name="Lu W."/>
            <person name="Hui Y."/>
            <person name="Liang J."/>
            <person name="Zhou Z."/>
            <person name="Hou R."/>
            <person name="Li X."/>
            <person name="Liu Y."/>
            <person name="Li H."/>
            <person name="Ning X."/>
            <person name="Lin Y."/>
            <person name="Zhao L."/>
            <person name="Xing Q."/>
            <person name="Dou J."/>
            <person name="Li Y."/>
            <person name="Mao J."/>
            <person name="Guo H."/>
            <person name="Dou H."/>
            <person name="Li T."/>
            <person name="Mu C."/>
            <person name="Jiang W."/>
            <person name="Fu Q."/>
            <person name="Fu X."/>
            <person name="Miao Y."/>
            <person name="Liu J."/>
            <person name="Yu Q."/>
            <person name="Li R."/>
            <person name="Liao H."/>
            <person name="Li X."/>
            <person name="Kong Y."/>
            <person name="Jiang Z."/>
            <person name="Chourrout D."/>
            <person name="Li R."/>
            <person name="Bao Z."/>
        </authorList>
    </citation>
    <scope>NUCLEOTIDE SEQUENCE [LARGE SCALE GENOMIC DNA]</scope>
    <source>
        <strain evidence="6 7">PY_sf001</strain>
    </source>
</reference>
<evidence type="ECO:0000259" key="5">
    <source>
        <dbReference type="PROSITE" id="PS51233"/>
    </source>
</evidence>
<evidence type="ECO:0000256" key="1">
    <source>
        <dbReference type="ARBA" id="ARBA00004613"/>
    </source>
</evidence>
<dbReference type="InterPro" id="IPR015819">
    <property type="entry name" value="Lipid_transp_b-sht_shell"/>
</dbReference>
<dbReference type="InterPro" id="IPR009454">
    <property type="entry name" value="Lipid_transpt_open_b-sht"/>
</dbReference>
<dbReference type="EMBL" id="NEDP02003758">
    <property type="protein sequence ID" value="OWF47884.1"/>
    <property type="molecule type" value="Genomic_DNA"/>
</dbReference>
<dbReference type="Proteomes" id="UP000242188">
    <property type="component" value="Unassembled WGS sequence"/>
</dbReference>
<sequence>MSRYIKFPLQIDYYGFQIELDTVYNLRSPVVNAVVLRVNYFAGHKVNLLEFAMDIDDFHVIWDSLQHFILLRPHAIFGFRRDYSVFATLQKNIKAAILELFDKINLSQENVPDGTIHLKVLGQEIFYLEVRDLMTIFMNNPQHPIYNFDMGRLQVILEQLPLYRTSSTSLVDIVNILPSVGGFPINMTVSVAMSMGLEFDARLTMPDIIDLNTDVQLDASLKTHTAVHFNGELVTRFGQHSLSGARGSSAGIIQMSVSPSLRINTQPEQPRIVDFSLSQTNTDAKYTIANLSGHMYLTHSSGEEEIEGDPEFQTTVQDCDRGLVSLITGNQVCFTSVYPNTTSSTRHAYFPLSGPFHYSLDTRKVETETLRLSVVRIRGDSEHIWINLTREGQENTIGLNLHSYSKKKRLSLLELMIPDAQIHLYANYDYTYSYGVISTRYSVDDVHLTVAGKTLNRFLVKKRTENREGTRSVRTERDIEEVILAIPGASLAVTVNSFRNKFRGHYNTVVNMTYYCVKARPLLYLLHWNPTLAGQNGDVTVGELVDDAIIGYNRDYSIWTVKDYMQLKLPGLKISLDNKMEANKTHANRHTVIVYTGINGQEYTVTMNAHVINATNATYNTYDYYMMLSHSGMPFDLSLRGHLKGISDNLNLVTDIQPVSKSVQVPSPVGDGNEESPEQKPCVEALGRTLVTFNVENVAVTDGIEMRWDYNYSRQVCGGQDQYLISGLYGRQAVNSRWKFHYWATADVTATKSRDAVGQQEAVVMSKSHRGNFHAHMRHFPVHFLLDYSSQLVNTSYILRVTENPRSNITVLLQSQLQTPWPVVNFNIKHTYVWTGHLMHTTEVTSAWLDVDTVIHYNISWFDVLSAEMHSYLNSRLPWLPGRTNVTGRYEKTDGILPQLLLVLERSDGIIELKADMVNTTFNIITLTFRKSGEEAMHLLTWQMALSSMRAITHTLSWNPDLVQVVRKDSFGRLSWLQLALVDVGEVALANANKPALLMLIPFTDMTLGVFLETYLYPCLRFPVTNSGPGSSSIGENSQSTQEATEIEVAGDSETTPPHKTNFGDLLAKSLARTVGSSLTVFVGISTRPPWIVRRLMDILIRPAVEKLLAESRISFTAPLLGQWHSFVSPPRQTYGFRYLEGVYGRLTKGIHNNIGTFRGFVINRQYLVTYNDRVYHIPDDQAADCVHLLAGDFKREKFAVLLSRQGITVATSEMSVTLEYGGNVFRDNCPRPVWLPFGRKWKRIHVFMERDDVILNTTYGVQISCYYRRDVCRIDLMENHFSNSWGLLGTNDGEPGSDFQLPSKYITSVVNTFIQSYAVGGPPRCISPESKHHARVDESLYPHPPANAQTLCSAEMADECNRQFKRAIQSTCHSTISHRQFLENCLSEARSCGLVAFDACKHIRAYEYVCHLRFNYDSIAVNCIKDTKRENDEGSRRPVDVVLVVSDVLESLRTDIEAHVETLLNIVKYNIRNVQLGIIGYGGDTQMFDALDPTVSTRYMVSLDTLDVVATNSAWRGAWKRFPNFVTMNDALDMAASYPYRMNTQRVVIVLSRENPNITDDVRTKYENLNIIVNSFGDYKTVDASNKVNGINWDGSVIYRNWLSTYRIMPLPEGSLVQLVVATKGAVFNADSVTERREKRLRHIVRHIKKQIKLNNFC</sequence>
<dbReference type="Pfam" id="PF06448">
    <property type="entry name" value="DUF1081"/>
    <property type="match status" value="1"/>
</dbReference>
<dbReference type="PROSITE" id="PS51233">
    <property type="entry name" value="VWFD"/>
    <property type="match status" value="1"/>
</dbReference>
<evidence type="ECO:0000313" key="6">
    <source>
        <dbReference type="EMBL" id="OWF47884.1"/>
    </source>
</evidence>
<proteinExistence type="predicted"/>
<feature type="region of interest" description="Disordered" evidence="4">
    <location>
        <begin position="1028"/>
        <end position="1058"/>
    </location>
</feature>
<dbReference type="OrthoDB" id="6053481at2759"/>
<feature type="compositionally biased region" description="Polar residues" evidence="4">
    <location>
        <begin position="1028"/>
        <end position="1044"/>
    </location>
</feature>
<keyword evidence="7" id="KW-1185">Reference proteome</keyword>
<evidence type="ECO:0000313" key="7">
    <source>
        <dbReference type="Proteomes" id="UP000242188"/>
    </source>
</evidence>
<dbReference type="PANTHER" id="PTHR37860:SF2">
    <property type="entry name" value="VITELLOGENIN DOMAIN-CONTAINING PROTEIN"/>
    <property type="match status" value="1"/>
</dbReference>
<comment type="subcellular location">
    <subcellularLocation>
        <location evidence="1">Secreted</location>
    </subcellularLocation>
</comment>
<dbReference type="STRING" id="6573.A0A210QGK5"/>
<keyword evidence="3" id="KW-0325">Glycoprotein</keyword>